<evidence type="ECO:0000259" key="2">
    <source>
        <dbReference type="PROSITE" id="PS50011"/>
    </source>
</evidence>
<dbReference type="GO" id="GO:0016477">
    <property type="term" value="P:cell migration"/>
    <property type="evidence" value="ECO:0007669"/>
    <property type="project" value="TreeGrafter"/>
</dbReference>
<gene>
    <name evidence="3" type="ORF">CRE_31449</name>
</gene>
<dbReference type="PRINTS" id="PR00109">
    <property type="entry name" value="TYRKINASE"/>
</dbReference>
<accession>E3NAB5</accession>
<sequence length="326" mass="36383">MTKATDQNSCQTAEAIGTRESKTNLLVIDGLPNLNSTDATENGGNTTDMEHSGHSDYPDLPKGGGGATSDEITVTVTMSPYFQKYLQKTPNIPNKQIILFALDISKAMCHLASKSVIHRDLAARNCLITKDVRVKLSDFGLSVHGKQTVVKNLRKAPIRWLSPETLSKGIFNEKTDVWSYGVLCTELMTRCAADPLAPRDLKEAQKWIKEADHPHRIDGGEPRELIEIVDYCCEKSPSARPDFMIVRNKVHKLHQKFADLELAHALSPNPNVTPPPQTPSPNPVEKVVMNLRSTEHVFFCRKNQRTAGVTRIVEATRIVVVRRMRR</sequence>
<dbReference type="InterPro" id="IPR001245">
    <property type="entry name" value="Ser-Thr/Tyr_kinase_cat_dom"/>
</dbReference>
<dbReference type="Pfam" id="PF07714">
    <property type="entry name" value="PK_Tyr_Ser-Thr"/>
    <property type="match status" value="1"/>
</dbReference>
<evidence type="ECO:0000256" key="1">
    <source>
        <dbReference type="SAM" id="MobiDB-lite"/>
    </source>
</evidence>
<feature type="compositionally biased region" description="Basic and acidic residues" evidence="1">
    <location>
        <begin position="48"/>
        <end position="59"/>
    </location>
</feature>
<dbReference type="InterPro" id="IPR020635">
    <property type="entry name" value="Tyr_kinase_cat_dom"/>
</dbReference>
<name>E3NAB5_CAERE</name>
<proteinExistence type="predicted"/>
<dbReference type="InterPro" id="IPR011009">
    <property type="entry name" value="Kinase-like_dom_sf"/>
</dbReference>
<evidence type="ECO:0000313" key="4">
    <source>
        <dbReference type="Proteomes" id="UP000008281"/>
    </source>
</evidence>
<dbReference type="SMART" id="SM00219">
    <property type="entry name" value="TyrKc"/>
    <property type="match status" value="1"/>
</dbReference>
<dbReference type="PROSITE" id="PS00109">
    <property type="entry name" value="PROTEIN_KINASE_TYR"/>
    <property type="match status" value="1"/>
</dbReference>
<dbReference type="PANTHER" id="PTHR24416:SF564">
    <property type="entry name" value="MACROPHAGE-STIMULATING PROTEIN RECEPTOR"/>
    <property type="match status" value="1"/>
</dbReference>
<dbReference type="PANTHER" id="PTHR24416">
    <property type="entry name" value="TYROSINE-PROTEIN KINASE RECEPTOR"/>
    <property type="match status" value="1"/>
</dbReference>
<dbReference type="InterPro" id="IPR008266">
    <property type="entry name" value="Tyr_kinase_AS"/>
</dbReference>
<feature type="domain" description="Protein kinase" evidence="2">
    <location>
        <begin position="1"/>
        <end position="257"/>
    </location>
</feature>
<dbReference type="Gene3D" id="1.10.510.10">
    <property type="entry name" value="Transferase(Phosphotransferase) domain 1"/>
    <property type="match status" value="1"/>
</dbReference>
<reference evidence="3" key="1">
    <citation type="submission" date="2007-07" db="EMBL/GenBank/DDBJ databases">
        <title>PCAP assembly of the Caenorhabditis remanei genome.</title>
        <authorList>
            <consortium name="The Caenorhabditis remanei Sequencing Consortium"/>
            <person name="Wilson R.K."/>
        </authorList>
    </citation>
    <scope>NUCLEOTIDE SEQUENCE [LARGE SCALE GENOMIC DNA]</scope>
    <source>
        <strain evidence="3">PB4641</strain>
    </source>
</reference>
<dbReference type="GO" id="GO:0007399">
    <property type="term" value="P:nervous system development"/>
    <property type="evidence" value="ECO:0007669"/>
    <property type="project" value="TreeGrafter"/>
</dbReference>
<dbReference type="GO" id="GO:0007169">
    <property type="term" value="P:cell surface receptor protein tyrosine kinase signaling pathway"/>
    <property type="evidence" value="ECO:0007669"/>
    <property type="project" value="TreeGrafter"/>
</dbReference>
<dbReference type="GO" id="GO:0004714">
    <property type="term" value="F:transmembrane receptor protein tyrosine kinase activity"/>
    <property type="evidence" value="ECO:0007669"/>
    <property type="project" value="TreeGrafter"/>
</dbReference>
<dbReference type="InParanoid" id="E3NAB5"/>
<dbReference type="HOGENOM" id="CLU_853203_0_0_1"/>
<dbReference type="STRING" id="31234.E3NAB5"/>
<protein>
    <recommendedName>
        <fullName evidence="2">Protein kinase domain-containing protein</fullName>
    </recommendedName>
</protein>
<feature type="region of interest" description="Disordered" evidence="1">
    <location>
        <begin position="32"/>
        <end position="68"/>
    </location>
</feature>
<dbReference type="OrthoDB" id="4062651at2759"/>
<dbReference type="eggNOG" id="KOG0194">
    <property type="taxonomic scope" value="Eukaryota"/>
</dbReference>
<feature type="compositionally biased region" description="Polar residues" evidence="1">
    <location>
        <begin position="33"/>
        <end position="47"/>
    </location>
</feature>
<dbReference type="SUPFAM" id="SSF56112">
    <property type="entry name" value="Protein kinase-like (PK-like)"/>
    <property type="match status" value="1"/>
</dbReference>
<dbReference type="GO" id="GO:0005886">
    <property type="term" value="C:plasma membrane"/>
    <property type="evidence" value="ECO:0007669"/>
    <property type="project" value="TreeGrafter"/>
</dbReference>
<organism evidence="4">
    <name type="scientific">Caenorhabditis remanei</name>
    <name type="common">Caenorhabditis vulgaris</name>
    <dbReference type="NCBI Taxonomy" id="31234"/>
    <lineage>
        <taxon>Eukaryota</taxon>
        <taxon>Metazoa</taxon>
        <taxon>Ecdysozoa</taxon>
        <taxon>Nematoda</taxon>
        <taxon>Chromadorea</taxon>
        <taxon>Rhabditida</taxon>
        <taxon>Rhabditina</taxon>
        <taxon>Rhabditomorpha</taxon>
        <taxon>Rhabditoidea</taxon>
        <taxon>Rhabditidae</taxon>
        <taxon>Peloderinae</taxon>
        <taxon>Caenorhabditis</taxon>
    </lineage>
</organism>
<keyword evidence="4" id="KW-1185">Reference proteome</keyword>
<dbReference type="GO" id="GO:0006909">
    <property type="term" value="P:phagocytosis"/>
    <property type="evidence" value="ECO:0007669"/>
    <property type="project" value="TreeGrafter"/>
</dbReference>
<dbReference type="GO" id="GO:0043235">
    <property type="term" value="C:receptor complex"/>
    <property type="evidence" value="ECO:0007669"/>
    <property type="project" value="TreeGrafter"/>
</dbReference>
<dbReference type="InterPro" id="IPR000719">
    <property type="entry name" value="Prot_kinase_dom"/>
</dbReference>
<dbReference type="PROSITE" id="PS50011">
    <property type="entry name" value="PROTEIN_KINASE_DOM"/>
    <property type="match status" value="1"/>
</dbReference>
<dbReference type="EMBL" id="DS268574">
    <property type="protein sequence ID" value="EFO91066.1"/>
    <property type="molecule type" value="Genomic_DNA"/>
</dbReference>
<dbReference type="GO" id="GO:0005524">
    <property type="term" value="F:ATP binding"/>
    <property type="evidence" value="ECO:0007669"/>
    <property type="project" value="InterPro"/>
</dbReference>
<evidence type="ECO:0000313" key="3">
    <source>
        <dbReference type="EMBL" id="EFO91066.1"/>
    </source>
</evidence>
<dbReference type="AlphaFoldDB" id="E3NAB5"/>
<dbReference type="Proteomes" id="UP000008281">
    <property type="component" value="Unassembled WGS sequence"/>
</dbReference>
<dbReference type="InterPro" id="IPR050122">
    <property type="entry name" value="RTK"/>
</dbReference>